<dbReference type="EMBL" id="CP011371">
    <property type="protein sequence ID" value="AKJ30230.1"/>
    <property type="molecule type" value="Genomic_DNA"/>
</dbReference>
<feature type="region of interest" description="Disordered" evidence="1">
    <location>
        <begin position="31"/>
        <end position="60"/>
    </location>
</feature>
<keyword evidence="3" id="KW-1185">Reference proteome</keyword>
<proteinExistence type="predicted"/>
<evidence type="ECO:0000313" key="3">
    <source>
        <dbReference type="Proteomes" id="UP000035352"/>
    </source>
</evidence>
<dbReference type="RefSeq" id="WP_047195647.1">
    <property type="nucleotide sequence ID" value="NZ_CP011371.1"/>
</dbReference>
<dbReference type="AlphaFoldDB" id="A0A0G3BUM0"/>
<dbReference type="KEGG" id="pbh:AAW51_3539"/>
<sequence>MQKNRTPAALVISGLKPRNPLVIACRSRRAGVHAPRGHAPRQQAKRELHRELNRLHPPNC</sequence>
<reference evidence="2 3" key="1">
    <citation type="submission" date="2015-05" db="EMBL/GenBank/DDBJ databases">
        <authorList>
            <person name="Tang B."/>
            <person name="Yu Y."/>
        </authorList>
    </citation>
    <scope>NUCLEOTIDE SEQUENCE [LARGE SCALE GENOMIC DNA]</scope>
    <source>
        <strain evidence="2 3">DSM 7029</strain>
    </source>
</reference>
<evidence type="ECO:0000256" key="1">
    <source>
        <dbReference type="SAM" id="MobiDB-lite"/>
    </source>
</evidence>
<evidence type="ECO:0000313" key="2">
    <source>
        <dbReference type="EMBL" id="AKJ30230.1"/>
    </source>
</evidence>
<accession>A0A0G3BUM0</accession>
<dbReference type="Proteomes" id="UP000035352">
    <property type="component" value="Chromosome"/>
</dbReference>
<name>A0A0G3BUM0_9BURK</name>
<feature type="compositionally biased region" description="Basic and acidic residues" evidence="1">
    <location>
        <begin position="44"/>
        <end position="54"/>
    </location>
</feature>
<organism evidence="2 3">
    <name type="scientific">Caldimonas brevitalea</name>
    <dbReference type="NCBI Taxonomy" id="413882"/>
    <lineage>
        <taxon>Bacteria</taxon>
        <taxon>Pseudomonadati</taxon>
        <taxon>Pseudomonadota</taxon>
        <taxon>Betaproteobacteria</taxon>
        <taxon>Burkholderiales</taxon>
        <taxon>Sphaerotilaceae</taxon>
        <taxon>Caldimonas</taxon>
    </lineage>
</organism>
<gene>
    <name evidence="2" type="ORF">AAW51_3539</name>
</gene>
<protein>
    <submittedName>
        <fullName evidence="2">Uncharacterized protein</fullName>
    </submittedName>
</protein>